<dbReference type="InterPro" id="IPR022641">
    <property type="entry name" value="CheR_N"/>
</dbReference>
<dbReference type="CDD" id="cd16434">
    <property type="entry name" value="CheB-CheR_fusion"/>
    <property type="match status" value="1"/>
</dbReference>
<keyword evidence="3" id="KW-0489">Methyltransferase</keyword>
<dbReference type="SUPFAM" id="SSF53335">
    <property type="entry name" value="S-adenosyl-L-methionine-dependent methyltransferases"/>
    <property type="match status" value="1"/>
</dbReference>
<dbReference type="Proteomes" id="UP000261257">
    <property type="component" value="Unassembled WGS sequence"/>
</dbReference>
<evidence type="ECO:0000256" key="6">
    <source>
        <dbReference type="PROSITE-ProRule" id="PRU00050"/>
    </source>
</evidence>
<evidence type="ECO:0000256" key="2">
    <source>
        <dbReference type="ARBA" id="ARBA00012534"/>
    </source>
</evidence>
<gene>
    <name evidence="10" type="ORF">DXC39_18595</name>
</gene>
<dbReference type="EC" id="2.1.1.80" evidence="2"/>
<feature type="active site" evidence="6">
    <location>
        <position position="56"/>
    </location>
</feature>
<dbReference type="GO" id="GO:0006935">
    <property type="term" value="P:chemotaxis"/>
    <property type="evidence" value="ECO:0007669"/>
    <property type="project" value="UniProtKB-UniRule"/>
</dbReference>
<comment type="caution">
    <text evidence="10">The sequence shown here is derived from an EMBL/GenBank/DDBJ whole genome shotgun (WGS) entry which is preliminary data.</text>
</comment>
<dbReference type="Gene3D" id="3.40.50.180">
    <property type="entry name" value="Methylesterase CheB, C-terminal domain"/>
    <property type="match status" value="1"/>
</dbReference>
<dbReference type="SUPFAM" id="SSF47757">
    <property type="entry name" value="Chemotaxis receptor methyltransferase CheR, N-terminal domain"/>
    <property type="match status" value="1"/>
</dbReference>
<evidence type="ECO:0000256" key="3">
    <source>
        <dbReference type="ARBA" id="ARBA00022603"/>
    </source>
</evidence>
<accession>A0A3E4U465</accession>
<feature type="domain" description="CheR-type methyltransferase" evidence="9">
    <location>
        <begin position="224"/>
        <end position="481"/>
    </location>
</feature>
<dbReference type="InterPro" id="IPR035909">
    <property type="entry name" value="CheB_C"/>
</dbReference>
<dbReference type="GO" id="GO:0000156">
    <property type="term" value="F:phosphorelay response regulator activity"/>
    <property type="evidence" value="ECO:0007669"/>
    <property type="project" value="InterPro"/>
</dbReference>
<evidence type="ECO:0000259" key="8">
    <source>
        <dbReference type="PROSITE" id="PS50122"/>
    </source>
</evidence>
<dbReference type="InterPro" id="IPR050903">
    <property type="entry name" value="Bact_Chemotaxis_MeTrfase"/>
</dbReference>
<keyword evidence="5" id="KW-0949">S-adenosyl-L-methionine</keyword>
<dbReference type="SUPFAM" id="SSF52738">
    <property type="entry name" value="Methylesterase CheB, C-terminal domain"/>
    <property type="match status" value="1"/>
</dbReference>
<dbReference type="InterPro" id="IPR036804">
    <property type="entry name" value="CheR_N_sf"/>
</dbReference>
<dbReference type="GO" id="GO:0032259">
    <property type="term" value="P:methylation"/>
    <property type="evidence" value="ECO:0007669"/>
    <property type="project" value="UniProtKB-KW"/>
</dbReference>
<dbReference type="InterPro" id="IPR000673">
    <property type="entry name" value="Sig_transdc_resp-reg_Me-estase"/>
</dbReference>
<dbReference type="SMART" id="SM00138">
    <property type="entry name" value="MeTrc"/>
    <property type="match status" value="1"/>
</dbReference>
<protein>
    <recommendedName>
        <fullName evidence="2">protein-glutamate O-methyltransferase</fullName>
        <ecNumber evidence="2">2.1.1.80</ecNumber>
    </recommendedName>
</protein>
<organism evidence="10 11">
    <name type="scientific">Hungatella hathewayi</name>
    <dbReference type="NCBI Taxonomy" id="154046"/>
    <lineage>
        <taxon>Bacteria</taxon>
        <taxon>Bacillati</taxon>
        <taxon>Bacillota</taxon>
        <taxon>Clostridia</taxon>
        <taxon>Lachnospirales</taxon>
        <taxon>Lachnospiraceae</taxon>
        <taxon>Hungatella</taxon>
    </lineage>
</organism>
<dbReference type="EMBL" id="QSSQ01000021">
    <property type="protein sequence ID" value="RGM01688.1"/>
    <property type="molecule type" value="Genomic_DNA"/>
</dbReference>
<dbReference type="PROSITE" id="PS50123">
    <property type="entry name" value="CHER"/>
    <property type="match status" value="1"/>
</dbReference>
<dbReference type="Gene3D" id="3.40.50.150">
    <property type="entry name" value="Vaccinia Virus protein VP39"/>
    <property type="match status" value="1"/>
</dbReference>
<dbReference type="PANTHER" id="PTHR24422">
    <property type="entry name" value="CHEMOTAXIS PROTEIN METHYLTRANSFERASE"/>
    <property type="match status" value="1"/>
</dbReference>
<dbReference type="AlphaFoldDB" id="A0A3E4U465"/>
<dbReference type="InterPro" id="IPR000780">
    <property type="entry name" value="CheR_MeTrfase"/>
</dbReference>
<dbReference type="InterPro" id="IPR022642">
    <property type="entry name" value="CheR_C"/>
</dbReference>
<dbReference type="Pfam" id="PF01739">
    <property type="entry name" value="CheR"/>
    <property type="match status" value="1"/>
</dbReference>
<evidence type="ECO:0000256" key="1">
    <source>
        <dbReference type="ARBA" id="ARBA00001541"/>
    </source>
</evidence>
<dbReference type="GO" id="GO:0008984">
    <property type="term" value="F:protein-glutamate methylesterase activity"/>
    <property type="evidence" value="ECO:0007669"/>
    <property type="project" value="InterPro"/>
</dbReference>
<dbReference type="GO" id="GO:0008983">
    <property type="term" value="F:protein-glutamate O-methyltransferase activity"/>
    <property type="evidence" value="ECO:0007669"/>
    <property type="project" value="UniProtKB-EC"/>
</dbReference>
<evidence type="ECO:0000256" key="7">
    <source>
        <dbReference type="SAM" id="Coils"/>
    </source>
</evidence>
<feature type="active site" evidence="6">
    <location>
        <position position="148"/>
    </location>
</feature>
<dbReference type="Pfam" id="PF13596">
    <property type="entry name" value="PAS_10"/>
    <property type="match status" value="1"/>
</dbReference>
<proteinExistence type="predicted"/>
<evidence type="ECO:0000256" key="4">
    <source>
        <dbReference type="ARBA" id="ARBA00022679"/>
    </source>
</evidence>
<feature type="coiled-coil region" evidence="7">
    <location>
        <begin position="643"/>
        <end position="733"/>
    </location>
</feature>
<evidence type="ECO:0000313" key="10">
    <source>
        <dbReference type="EMBL" id="RGM01688.1"/>
    </source>
</evidence>
<dbReference type="Gene3D" id="1.10.155.10">
    <property type="entry name" value="Chemotaxis receptor methyltransferase CheR, N-terminal domain"/>
    <property type="match status" value="1"/>
</dbReference>
<dbReference type="InterPro" id="IPR035965">
    <property type="entry name" value="PAS-like_dom_sf"/>
</dbReference>
<sequence>MSMSHTEEEITRETEGTEEPCCVVGIGASAGGLEALQDFFKAMPADTGAAFVVVQHLSPDHKSLMAELLSRCTTMTVKAAQDGQAVLPDHVYLIPPGKDLSIYQGKLYLQGQNSKNHINLAIDSFFRSLAADKRKHAIAVVLSGAGSDGTLGIRAVKEAGGMVMVQDVETAKFDSMPQSSIATGLVDFVLPPAKMAEALVEFLKHPYITNQARINPEIGEGKALSKILATLRTTSGIDFSSYKENTILRRLERRISVKHLASLEEYLHCFLDSEEEQNTLYKELLIGVTSFFRDEEAFEYIRKNVLPELNPREGVLRVWSAACSTGEEAYSLAMLVAEYIREKKLTWEVKIFATDIDKNALSVAAQGYYPDSVVSDVDQELLSRYFIKGDGGYRVNAELRKMLIFSEHNVLCNPPFSRLDLITCRNLFIYLKPETQQDLLQLYYYALNPGGYLFMGTSESVGEMSGAFQVVNNRWKIYQRSESYTPLLQNGVIVGGRVRSSTSYKNTRGIGGDTMRLERIIEQAFSVAMPPSVIVDEMDNILHMANEINQILVFHAGRFTNNLFSNLPNDVGLVVNGLLRRLRNGSDFSSIRATGLEGFQNREVLIKGYHFNVRQSHFYLLSFLAEERTEEGEAIVSTVLDGQSELSRRCRELEQELQLAKESLQATVEELETSNEELQSSNEELVAANEELQSTNEELQSVNEELYTVNSEYQTKINELVSLNSDLDNLLKNTDVGALYLDNDLKIRKVTPRVSEITNIREVDVGRPISHLALMEGYPEWYEDISYVRETLYPVEREIGDDSGRYWIVRVRPYRTAYRAVEGVIMTFVEITGFHKREEQAE</sequence>
<dbReference type="PROSITE" id="PS50122">
    <property type="entry name" value="CHEB"/>
    <property type="match status" value="1"/>
</dbReference>
<dbReference type="Pfam" id="PF03705">
    <property type="entry name" value="CheR_N"/>
    <property type="match status" value="1"/>
</dbReference>
<dbReference type="PRINTS" id="PR00996">
    <property type="entry name" value="CHERMTFRASE"/>
</dbReference>
<keyword evidence="6" id="KW-0145">Chemotaxis</keyword>
<dbReference type="GO" id="GO:0005737">
    <property type="term" value="C:cytoplasm"/>
    <property type="evidence" value="ECO:0007669"/>
    <property type="project" value="InterPro"/>
</dbReference>
<dbReference type="Pfam" id="PF01339">
    <property type="entry name" value="CheB_methylest"/>
    <property type="match status" value="1"/>
</dbReference>
<feature type="domain" description="CheB-type methylesterase" evidence="8">
    <location>
        <begin position="23"/>
        <end position="206"/>
    </location>
</feature>
<dbReference type="SUPFAM" id="SSF55785">
    <property type="entry name" value="PYP-like sensor domain (PAS domain)"/>
    <property type="match status" value="1"/>
</dbReference>
<keyword evidence="6" id="KW-0378">Hydrolase</keyword>
<feature type="active site" evidence="6">
    <location>
        <position position="29"/>
    </location>
</feature>
<keyword evidence="4" id="KW-0808">Transferase</keyword>
<dbReference type="Gene3D" id="3.30.450.20">
    <property type="entry name" value="PAS domain"/>
    <property type="match status" value="1"/>
</dbReference>
<evidence type="ECO:0000313" key="11">
    <source>
        <dbReference type="Proteomes" id="UP000261257"/>
    </source>
</evidence>
<keyword evidence="7" id="KW-0175">Coiled coil</keyword>
<comment type="catalytic activity">
    <reaction evidence="1">
        <text>L-glutamyl-[protein] + S-adenosyl-L-methionine = [protein]-L-glutamate 5-O-methyl ester + S-adenosyl-L-homocysteine</text>
        <dbReference type="Rhea" id="RHEA:24452"/>
        <dbReference type="Rhea" id="RHEA-COMP:10208"/>
        <dbReference type="Rhea" id="RHEA-COMP:10311"/>
        <dbReference type="ChEBI" id="CHEBI:29973"/>
        <dbReference type="ChEBI" id="CHEBI:57856"/>
        <dbReference type="ChEBI" id="CHEBI:59789"/>
        <dbReference type="ChEBI" id="CHEBI:82795"/>
        <dbReference type="EC" id="2.1.1.80"/>
    </reaction>
</comment>
<dbReference type="InterPro" id="IPR029063">
    <property type="entry name" value="SAM-dependent_MTases_sf"/>
</dbReference>
<evidence type="ECO:0000259" key="9">
    <source>
        <dbReference type="PROSITE" id="PS50123"/>
    </source>
</evidence>
<evidence type="ECO:0000256" key="5">
    <source>
        <dbReference type="ARBA" id="ARBA00022691"/>
    </source>
</evidence>
<reference evidence="10 11" key="1">
    <citation type="submission" date="2018-08" db="EMBL/GenBank/DDBJ databases">
        <title>A genome reference for cultivated species of the human gut microbiota.</title>
        <authorList>
            <person name="Zou Y."/>
            <person name="Xue W."/>
            <person name="Luo G."/>
        </authorList>
    </citation>
    <scope>NUCLEOTIDE SEQUENCE [LARGE SCALE GENOMIC DNA]</scope>
    <source>
        <strain evidence="10 11">TF05-11AC</strain>
    </source>
</reference>
<name>A0A3E4U465_9FIRM</name>